<protein>
    <submittedName>
        <fullName evidence="1">Uncharacterized protein</fullName>
    </submittedName>
</protein>
<accession>A0A0F9GD58</accession>
<proteinExistence type="predicted"/>
<sequence length="58" mass="6639">MPDVRRCKKCGHWRQLKSEWPKERLLDPSAVCLVCDLTGKHVLKDGFMLAAREEQDGG</sequence>
<organism evidence="1">
    <name type="scientific">marine sediment metagenome</name>
    <dbReference type="NCBI Taxonomy" id="412755"/>
    <lineage>
        <taxon>unclassified sequences</taxon>
        <taxon>metagenomes</taxon>
        <taxon>ecological metagenomes</taxon>
    </lineage>
</organism>
<gene>
    <name evidence="1" type="ORF">LCGC14_2135480</name>
</gene>
<evidence type="ECO:0000313" key="1">
    <source>
        <dbReference type="EMBL" id="KKL67385.1"/>
    </source>
</evidence>
<dbReference type="AlphaFoldDB" id="A0A0F9GD58"/>
<dbReference type="EMBL" id="LAZR01026875">
    <property type="protein sequence ID" value="KKL67385.1"/>
    <property type="molecule type" value="Genomic_DNA"/>
</dbReference>
<reference evidence="1" key="1">
    <citation type="journal article" date="2015" name="Nature">
        <title>Complex archaea that bridge the gap between prokaryotes and eukaryotes.</title>
        <authorList>
            <person name="Spang A."/>
            <person name="Saw J.H."/>
            <person name="Jorgensen S.L."/>
            <person name="Zaremba-Niedzwiedzka K."/>
            <person name="Martijn J."/>
            <person name="Lind A.E."/>
            <person name="van Eijk R."/>
            <person name="Schleper C."/>
            <person name="Guy L."/>
            <person name="Ettema T.J."/>
        </authorList>
    </citation>
    <scope>NUCLEOTIDE SEQUENCE</scope>
</reference>
<comment type="caution">
    <text evidence="1">The sequence shown here is derived from an EMBL/GenBank/DDBJ whole genome shotgun (WGS) entry which is preliminary data.</text>
</comment>
<name>A0A0F9GD58_9ZZZZ</name>